<evidence type="ECO:0000256" key="3">
    <source>
        <dbReference type="ARBA" id="ARBA00022898"/>
    </source>
</evidence>
<dbReference type="GO" id="GO:0008483">
    <property type="term" value="F:transaminase activity"/>
    <property type="evidence" value="ECO:0007669"/>
    <property type="project" value="UniProtKB-KW"/>
</dbReference>
<feature type="domain" description="Aminoglycoside phosphotransferase" evidence="5">
    <location>
        <begin position="34"/>
        <end position="265"/>
    </location>
</feature>
<comment type="similarity">
    <text evidence="2">Belongs to the class-III pyridoxal-phosphate-dependent aminotransferase family.</text>
</comment>
<proteinExistence type="inferred from homology"/>
<dbReference type="CDD" id="cd00610">
    <property type="entry name" value="OAT_like"/>
    <property type="match status" value="1"/>
</dbReference>
<dbReference type="InterPro" id="IPR005814">
    <property type="entry name" value="Aminotrans_3"/>
</dbReference>
<keyword evidence="3" id="KW-0663">Pyridoxal phosphate</keyword>
<keyword evidence="6" id="KW-0808">Transferase</keyword>
<dbReference type="InterPro" id="IPR015424">
    <property type="entry name" value="PyrdxlP-dep_Trfase"/>
</dbReference>
<dbReference type="PANTHER" id="PTHR45688:SF13">
    <property type="entry name" value="ALANINE--GLYOXYLATE AMINOTRANSFERASE 2-LIKE"/>
    <property type="match status" value="1"/>
</dbReference>
<dbReference type="SUPFAM" id="SSF51261">
    <property type="entry name" value="Duplicated hybrid motif"/>
    <property type="match status" value="1"/>
</dbReference>
<evidence type="ECO:0000259" key="4">
    <source>
        <dbReference type="Pfam" id="PF01551"/>
    </source>
</evidence>
<dbReference type="EMBL" id="JAVTTP010000001">
    <property type="protein sequence ID" value="MDT7827362.1"/>
    <property type="molecule type" value="Genomic_DNA"/>
</dbReference>
<protein>
    <submittedName>
        <fullName evidence="6">Aminotransferase class III-fold pyridoxal phosphate-dependent enzyme</fullName>
    </submittedName>
</protein>
<reference evidence="6 7" key="1">
    <citation type="submission" date="2023-09" db="EMBL/GenBank/DDBJ databases">
        <title>Novel taxa isolated from Blanes Bay.</title>
        <authorList>
            <person name="Rey-Velasco X."/>
            <person name="Lucena T."/>
        </authorList>
    </citation>
    <scope>NUCLEOTIDE SEQUENCE [LARGE SCALE GENOMIC DNA]</scope>
    <source>
        <strain evidence="6 7">S334</strain>
    </source>
</reference>
<organism evidence="6 7">
    <name type="scientific">Pricia mediterranea</name>
    <dbReference type="NCBI Taxonomy" id="3076079"/>
    <lineage>
        <taxon>Bacteria</taxon>
        <taxon>Pseudomonadati</taxon>
        <taxon>Bacteroidota</taxon>
        <taxon>Flavobacteriia</taxon>
        <taxon>Flavobacteriales</taxon>
        <taxon>Flavobacteriaceae</taxon>
        <taxon>Pricia</taxon>
    </lineage>
</organism>
<dbReference type="PROSITE" id="PS00600">
    <property type="entry name" value="AA_TRANSFER_CLASS_3"/>
    <property type="match status" value="1"/>
</dbReference>
<dbReference type="SUPFAM" id="SSF53383">
    <property type="entry name" value="PLP-dependent transferases"/>
    <property type="match status" value="1"/>
</dbReference>
<dbReference type="InterPro" id="IPR011055">
    <property type="entry name" value="Dup_hybrid_motif"/>
</dbReference>
<keyword evidence="6" id="KW-0032">Aminotransferase</keyword>
<comment type="caution">
    <text evidence="6">The sequence shown here is derived from an EMBL/GenBank/DDBJ whole genome shotgun (WGS) entry which is preliminary data.</text>
</comment>
<dbReference type="Gene3D" id="3.40.640.10">
    <property type="entry name" value="Type I PLP-dependent aspartate aminotransferase-like (Major domain)"/>
    <property type="match status" value="1"/>
</dbReference>
<dbReference type="InterPro" id="IPR016047">
    <property type="entry name" value="M23ase_b-sheet_dom"/>
</dbReference>
<gene>
    <name evidence="6" type="ORF">RQM65_01625</name>
</gene>
<dbReference type="InterPro" id="IPR011009">
    <property type="entry name" value="Kinase-like_dom_sf"/>
</dbReference>
<dbReference type="InterPro" id="IPR049704">
    <property type="entry name" value="Aminotrans_3_PPA_site"/>
</dbReference>
<dbReference type="RefSeq" id="WP_314012242.1">
    <property type="nucleotide sequence ID" value="NZ_JAVTTP010000001.1"/>
</dbReference>
<dbReference type="Gene3D" id="2.70.70.10">
    <property type="entry name" value="Glucose Permease (Domain IIA)"/>
    <property type="match status" value="1"/>
</dbReference>
<accession>A0ABU3L0X7</accession>
<dbReference type="Proteomes" id="UP001250656">
    <property type="component" value="Unassembled WGS sequence"/>
</dbReference>
<dbReference type="SUPFAM" id="SSF56112">
    <property type="entry name" value="Protein kinase-like (PK-like)"/>
    <property type="match status" value="1"/>
</dbReference>
<dbReference type="Gene3D" id="3.90.1200.10">
    <property type="match status" value="1"/>
</dbReference>
<evidence type="ECO:0000313" key="6">
    <source>
        <dbReference type="EMBL" id="MDT7827362.1"/>
    </source>
</evidence>
<dbReference type="Pfam" id="PF01636">
    <property type="entry name" value="APH"/>
    <property type="match status" value="1"/>
</dbReference>
<evidence type="ECO:0000256" key="1">
    <source>
        <dbReference type="ARBA" id="ARBA00001933"/>
    </source>
</evidence>
<evidence type="ECO:0000259" key="5">
    <source>
        <dbReference type="Pfam" id="PF01636"/>
    </source>
</evidence>
<dbReference type="Pfam" id="PF00202">
    <property type="entry name" value="Aminotran_3"/>
    <property type="match status" value="1"/>
</dbReference>
<name>A0ABU3L0X7_9FLAO</name>
<dbReference type="InterPro" id="IPR015422">
    <property type="entry name" value="PyrdxlP-dep_Trfase_small"/>
</dbReference>
<feature type="domain" description="M23ase beta-sheet core" evidence="4">
    <location>
        <begin position="439"/>
        <end position="536"/>
    </location>
</feature>
<dbReference type="Pfam" id="PF01551">
    <property type="entry name" value="Peptidase_M23"/>
    <property type="match status" value="1"/>
</dbReference>
<keyword evidence="7" id="KW-1185">Reference proteome</keyword>
<dbReference type="Gene3D" id="3.90.1150.10">
    <property type="entry name" value="Aspartate Aminotransferase, domain 1"/>
    <property type="match status" value="1"/>
</dbReference>
<dbReference type="CDD" id="cd12797">
    <property type="entry name" value="M23_peptidase"/>
    <property type="match status" value="1"/>
</dbReference>
<dbReference type="PANTHER" id="PTHR45688">
    <property type="match status" value="1"/>
</dbReference>
<dbReference type="NCBIfam" id="NF004799">
    <property type="entry name" value="PRK06148.1"/>
    <property type="match status" value="1"/>
</dbReference>
<evidence type="ECO:0000256" key="2">
    <source>
        <dbReference type="ARBA" id="ARBA00008954"/>
    </source>
</evidence>
<dbReference type="InterPro" id="IPR002575">
    <property type="entry name" value="Aminoglycoside_PTrfase"/>
</dbReference>
<sequence>MEYTTYNISVEEAGRITLELFGIHGKAFPLPGYIDFNFRIKVDDGEGYILKISPPDANPEYLDFQQKLLQYTEKTNADLISPRVVSDAEGNPLAYYTDTSGNRRMVRLLSWIPGRIWSNVNPQNDDLRLSLGRQCGKLTRALQGFDHPHAHREFEWDIARSLWTVAHLDLFDERERKILTGFQKAFEKAQPAYSQLRKSVVHNDANDFNLVVSEDLVRPTVRAAIDYGDAIRTQIINDLAIACAYAIMGHNAPLEAALPVVKGYHATFPLKEKELEHLYTTIAMRLVISVTQSAINKQKEPDNAYLLVSEKPGWEVLKKWYAVHADFAHYSFRQACGFIPHPDEAAFKKWASQNNFSLSDLFPTVGKCAAHPLDLSVSSPWLGQQVDFDDLALFQFKIDRVQQQHPEKIISGGYLEPRTVYTTTKYGRIGNNGPENRTIHLGTDFWLPAGTAVNALFDGEVIASVNDAGDKEYGGLIILKHSIENFEFFTLYGHLTIASVEKNKVGQQLLKGDRIGNLGPPKENGNWSPHLHFQIMLSMLGYTVDYPGVGYFEQVPVWTSICPDPNLLFKLPALEPRPKTSNDKLIDFRTNHLGKSLSLHFEVPIKMVRGAGQYLIDENGRKYLDTVNNVAHVGHEHPEVVRAGQRQMALLNTNSRYLHDNINELTQILLETLPPELSVLHFVNSGSEANELAIRMVRAATGERDIIASEVGYHGNTNTTVDISSYKFDGKGGQGAPEHTHIFPLPDVFRGKYRGQDTGHRYAEEVQNLIDAVREKGRGVGALIVEPIISCGGQIELPEGFLSQAYTYVRAAGGLCISDEVQVGCGRVGKSFWGFQLHGVTPDIVTIGKPLGNGHPLAAVACTREVADRFANGMEYFNTFGGNPVSCAIGTEVLRIVKREKLQEHALYIGELLKSGLRSLARDFPIIGDVRGQGLFLGFELVDSEMNPLADRADYLANRMKDHGILMSTDGPDRNVLKIKPPLVFNQDNVEKLLFYLEKVFQEDFMVRC</sequence>
<comment type="cofactor">
    <cofactor evidence="1">
        <name>pyridoxal 5'-phosphate</name>
        <dbReference type="ChEBI" id="CHEBI:597326"/>
    </cofactor>
</comment>
<dbReference type="InterPro" id="IPR015421">
    <property type="entry name" value="PyrdxlP-dep_Trfase_major"/>
</dbReference>
<evidence type="ECO:0000313" key="7">
    <source>
        <dbReference type="Proteomes" id="UP001250656"/>
    </source>
</evidence>